<dbReference type="Pfam" id="PF01047">
    <property type="entry name" value="MarR"/>
    <property type="match status" value="1"/>
</dbReference>
<accession>A0A0M0LDK6</accession>
<evidence type="ECO:0000256" key="1">
    <source>
        <dbReference type="ARBA" id="ARBA00023015"/>
    </source>
</evidence>
<dbReference type="GeneID" id="301136681"/>
<dbReference type="InterPro" id="IPR036390">
    <property type="entry name" value="WH_DNA-bd_sf"/>
</dbReference>
<dbReference type="InterPro" id="IPR036388">
    <property type="entry name" value="WH-like_DNA-bd_sf"/>
</dbReference>
<dbReference type="PRINTS" id="PR00598">
    <property type="entry name" value="HTHMARR"/>
</dbReference>
<keyword evidence="1" id="KW-0805">Transcription regulation</keyword>
<dbReference type="STRING" id="263475.AMD00_11305"/>
<dbReference type="PANTHER" id="PTHR42756:SF1">
    <property type="entry name" value="TRANSCRIPTIONAL REPRESSOR OF EMRAB OPERON"/>
    <property type="match status" value="1"/>
</dbReference>
<keyword evidence="2" id="KW-0238">DNA-binding</keyword>
<evidence type="ECO:0000256" key="3">
    <source>
        <dbReference type="ARBA" id="ARBA00023163"/>
    </source>
</evidence>
<dbReference type="GO" id="GO:0003700">
    <property type="term" value="F:DNA-binding transcription factor activity"/>
    <property type="evidence" value="ECO:0007669"/>
    <property type="project" value="InterPro"/>
</dbReference>
<dbReference type="Proteomes" id="UP000036867">
    <property type="component" value="Unassembled WGS sequence"/>
</dbReference>
<evidence type="ECO:0000256" key="2">
    <source>
        <dbReference type="ARBA" id="ARBA00023125"/>
    </source>
</evidence>
<dbReference type="Gene3D" id="1.10.10.10">
    <property type="entry name" value="Winged helix-like DNA-binding domain superfamily/Winged helix DNA-binding domain"/>
    <property type="match status" value="1"/>
</dbReference>
<dbReference type="GO" id="GO:0003677">
    <property type="term" value="F:DNA binding"/>
    <property type="evidence" value="ECO:0007669"/>
    <property type="project" value="UniProtKB-KW"/>
</dbReference>
<dbReference type="RefSeq" id="WP_053417175.1">
    <property type="nucleotide sequence ID" value="NZ_JBCMHV010000018.1"/>
</dbReference>
<dbReference type="PATRIC" id="fig|263475.3.peg.3497"/>
<evidence type="ECO:0000313" key="5">
    <source>
        <dbReference type="EMBL" id="KOO48982.1"/>
    </source>
</evidence>
<proteinExistence type="predicted"/>
<evidence type="ECO:0000313" key="6">
    <source>
        <dbReference type="Proteomes" id="UP000036867"/>
    </source>
</evidence>
<keyword evidence="6" id="KW-1185">Reference proteome</keyword>
<dbReference type="OrthoDB" id="1904211at2"/>
<name>A0A0M0LDK6_9BACL</name>
<sequence length="139" mass="16416">MNPLFHEIFQTTRDITNKLNSCLKEHDLYSSQWTILYTINKNGPMSLTDIWKYLKVEAPTVTRTVARLEQLDWIVRTEGEDRREKIVSFSEEGKKKFPAVLASVLRFEEGLIETFNDEEQQQLLELICKLKGRTNHWEI</sequence>
<evidence type="ECO:0000259" key="4">
    <source>
        <dbReference type="PROSITE" id="PS50995"/>
    </source>
</evidence>
<gene>
    <name evidence="5" type="ORF">AMD00_11305</name>
</gene>
<dbReference type="SUPFAM" id="SSF46785">
    <property type="entry name" value="Winged helix' DNA-binding domain"/>
    <property type="match status" value="1"/>
</dbReference>
<dbReference type="InterPro" id="IPR000835">
    <property type="entry name" value="HTH_MarR-typ"/>
</dbReference>
<keyword evidence="3" id="KW-0804">Transcription</keyword>
<comment type="caution">
    <text evidence="5">The sequence shown here is derived from an EMBL/GenBank/DDBJ whole genome shotgun (WGS) entry which is preliminary data.</text>
</comment>
<feature type="domain" description="HTH marR-type" evidence="4">
    <location>
        <begin position="1"/>
        <end position="132"/>
    </location>
</feature>
<dbReference type="SMART" id="SM00347">
    <property type="entry name" value="HTH_MARR"/>
    <property type="match status" value="1"/>
</dbReference>
<dbReference type="PANTHER" id="PTHR42756">
    <property type="entry name" value="TRANSCRIPTIONAL REGULATOR, MARR"/>
    <property type="match status" value="1"/>
</dbReference>
<dbReference type="EMBL" id="LILB01000005">
    <property type="protein sequence ID" value="KOO48982.1"/>
    <property type="molecule type" value="Genomic_DNA"/>
</dbReference>
<protein>
    <submittedName>
        <fullName evidence="5">MarR family transcriptional regulator</fullName>
    </submittedName>
</protein>
<dbReference type="AlphaFoldDB" id="A0A0M0LDK6"/>
<organism evidence="5 6">
    <name type="scientific">Viridibacillus arvi</name>
    <dbReference type="NCBI Taxonomy" id="263475"/>
    <lineage>
        <taxon>Bacteria</taxon>
        <taxon>Bacillati</taxon>
        <taxon>Bacillota</taxon>
        <taxon>Bacilli</taxon>
        <taxon>Bacillales</taxon>
        <taxon>Caryophanaceae</taxon>
        <taxon>Viridibacillus</taxon>
    </lineage>
</organism>
<dbReference type="PROSITE" id="PS50995">
    <property type="entry name" value="HTH_MARR_2"/>
    <property type="match status" value="1"/>
</dbReference>
<reference evidence="6" key="1">
    <citation type="submission" date="2015-08" db="EMBL/GenBank/DDBJ databases">
        <title>Fjat-10028 dsm 16317.</title>
        <authorList>
            <person name="Liu B."/>
            <person name="Wang J."/>
            <person name="Zhu Y."/>
            <person name="Liu G."/>
            <person name="Chen Q."/>
            <person name="Chen Z."/>
            <person name="Lan J."/>
            <person name="Che J."/>
            <person name="Ge C."/>
            <person name="Shi H."/>
            <person name="Pan Z."/>
            <person name="Liu X."/>
        </authorList>
    </citation>
    <scope>NUCLEOTIDE SEQUENCE [LARGE SCALE GENOMIC DNA]</scope>
    <source>
        <strain evidence="6">DSM 16317</strain>
    </source>
</reference>